<dbReference type="RefSeq" id="WP_085499721.1">
    <property type="nucleotide sequence ID" value="NZ_FXAO01000006.1"/>
</dbReference>
<dbReference type="InterPro" id="IPR014710">
    <property type="entry name" value="RmlC-like_jellyroll"/>
</dbReference>
<evidence type="ECO:0000313" key="1">
    <source>
        <dbReference type="EMBL" id="SMG41186.1"/>
    </source>
</evidence>
<reference evidence="2" key="1">
    <citation type="submission" date="2017-04" db="EMBL/GenBank/DDBJ databases">
        <authorList>
            <person name="Varghese N."/>
            <person name="Submissions S."/>
        </authorList>
    </citation>
    <scope>NUCLEOTIDE SEQUENCE [LARGE SCALE GENOMIC DNA]</scope>
    <source>
        <strain evidence="2">DSM 19835</strain>
    </source>
</reference>
<evidence type="ECO:0000313" key="2">
    <source>
        <dbReference type="Proteomes" id="UP000193420"/>
    </source>
</evidence>
<protein>
    <submittedName>
        <fullName evidence="1">Uncharacterized protein</fullName>
    </submittedName>
</protein>
<dbReference type="STRING" id="188872.SAMN03080602_02967"/>
<gene>
    <name evidence="1" type="ORF">SAMN03080602_02967</name>
</gene>
<dbReference type="AlphaFoldDB" id="A0A1X7KJD6"/>
<dbReference type="Gene3D" id="2.60.120.10">
    <property type="entry name" value="Jelly Rolls"/>
    <property type="match status" value="1"/>
</dbReference>
<dbReference type="Proteomes" id="UP000193420">
    <property type="component" value="Unassembled WGS sequence"/>
</dbReference>
<dbReference type="EMBL" id="FXAO01000006">
    <property type="protein sequence ID" value="SMG41186.1"/>
    <property type="molecule type" value="Genomic_DNA"/>
</dbReference>
<sequence>MGLIEKISNENAGLHPVLVKDSWQVTKMNYSQEYMVDKVDSLIINVNQGLAISLLSGKAVLIIRKLDENEPTLEAITMVRGTSYLIPENVGYNLIMEKGSQLIGVEGSSTHSEVGRRIPLTNREVEILKKM</sequence>
<keyword evidence="2" id="KW-1185">Reference proteome</keyword>
<proteinExistence type="predicted"/>
<organism evidence="1 2">
    <name type="scientific">Arenibacter troitsensis</name>
    <dbReference type="NCBI Taxonomy" id="188872"/>
    <lineage>
        <taxon>Bacteria</taxon>
        <taxon>Pseudomonadati</taxon>
        <taxon>Bacteroidota</taxon>
        <taxon>Flavobacteriia</taxon>
        <taxon>Flavobacteriales</taxon>
        <taxon>Flavobacteriaceae</taxon>
        <taxon>Arenibacter</taxon>
    </lineage>
</organism>
<accession>A0A1X7KJD6</accession>
<dbReference type="OrthoDB" id="1441759at2"/>
<name>A0A1X7KJD6_9FLAO</name>